<dbReference type="InterPro" id="IPR011009">
    <property type="entry name" value="Kinase-like_dom_sf"/>
</dbReference>
<keyword evidence="1" id="KW-0547">Nucleotide-binding</keyword>
<keyword evidence="3" id="KW-0812">Transmembrane</keyword>
<evidence type="ECO:0000256" key="1">
    <source>
        <dbReference type="ARBA" id="ARBA00022741"/>
    </source>
</evidence>
<proteinExistence type="predicted"/>
<dbReference type="Pfam" id="PF00069">
    <property type="entry name" value="Pkinase"/>
    <property type="match status" value="1"/>
</dbReference>
<dbReference type="PANTHER" id="PTHR24363">
    <property type="entry name" value="SERINE/THREONINE PROTEIN KINASE"/>
    <property type="match status" value="1"/>
</dbReference>
<evidence type="ECO:0000259" key="4">
    <source>
        <dbReference type="PROSITE" id="PS50011"/>
    </source>
</evidence>
<dbReference type="Proteomes" id="UP000177870">
    <property type="component" value="Chromosome"/>
</dbReference>
<dbReference type="PANTHER" id="PTHR24363:SF7">
    <property type="entry name" value="SERINE_THREONINE-PROTEIN KINASE-LIKE PROTEIN E"/>
    <property type="match status" value="1"/>
</dbReference>
<name>A0A1D8TQL1_9CYAN</name>
<dbReference type="Gene3D" id="1.10.510.10">
    <property type="entry name" value="Transferase(Phosphotransferase) domain 1"/>
    <property type="match status" value="1"/>
</dbReference>
<feature type="transmembrane region" description="Helical" evidence="3">
    <location>
        <begin position="365"/>
        <end position="390"/>
    </location>
</feature>
<dbReference type="PROSITE" id="PS50011">
    <property type="entry name" value="PROTEIN_KINASE_DOM"/>
    <property type="match status" value="1"/>
</dbReference>
<dbReference type="GO" id="GO:0005524">
    <property type="term" value="F:ATP binding"/>
    <property type="evidence" value="ECO:0007669"/>
    <property type="project" value="UniProtKB-KW"/>
</dbReference>
<dbReference type="InterPro" id="IPR000719">
    <property type="entry name" value="Prot_kinase_dom"/>
</dbReference>
<dbReference type="OrthoDB" id="5518868at2"/>
<organism evidence="5 6">
    <name type="scientific">Moorena producens PAL-8-15-08-1</name>
    <dbReference type="NCBI Taxonomy" id="1458985"/>
    <lineage>
        <taxon>Bacteria</taxon>
        <taxon>Bacillati</taxon>
        <taxon>Cyanobacteriota</taxon>
        <taxon>Cyanophyceae</taxon>
        <taxon>Coleofasciculales</taxon>
        <taxon>Coleofasciculaceae</taxon>
        <taxon>Moorena</taxon>
    </lineage>
</organism>
<dbReference type="SUPFAM" id="SSF56112">
    <property type="entry name" value="Protein kinase-like (PK-like)"/>
    <property type="match status" value="1"/>
</dbReference>
<keyword evidence="2" id="KW-0067">ATP-binding</keyword>
<evidence type="ECO:0000256" key="2">
    <source>
        <dbReference type="ARBA" id="ARBA00022840"/>
    </source>
</evidence>
<keyword evidence="3" id="KW-0472">Membrane</keyword>
<feature type="domain" description="Protein kinase" evidence="4">
    <location>
        <begin position="12"/>
        <end position="269"/>
    </location>
</feature>
<evidence type="ECO:0000313" key="6">
    <source>
        <dbReference type="Proteomes" id="UP000177870"/>
    </source>
</evidence>
<accession>A0A1D8TQL1</accession>
<dbReference type="AlphaFoldDB" id="A0A1D8TQL1"/>
<protein>
    <recommendedName>
        <fullName evidence="4">Protein kinase domain-containing protein</fullName>
    </recommendedName>
</protein>
<evidence type="ECO:0000313" key="5">
    <source>
        <dbReference type="EMBL" id="AOW99695.1"/>
    </source>
</evidence>
<dbReference type="GO" id="GO:0004674">
    <property type="term" value="F:protein serine/threonine kinase activity"/>
    <property type="evidence" value="ECO:0007669"/>
    <property type="project" value="TreeGrafter"/>
</dbReference>
<gene>
    <name evidence="5" type="ORF">BJP34_09700</name>
</gene>
<dbReference type="EMBL" id="CP017599">
    <property type="protein sequence ID" value="AOW99695.1"/>
    <property type="molecule type" value="Genomic_DNA"/>
</dbReference>
<reference evidence="6" key="1">
    <citation type="submission" date="2016-10" db="EMBL/GenBank/DDBJ databases">
        <title>Comparative genomics uncovers the prolific and rare metabolic potential of the cyanobacterial genus Moorea.</title>
        <authorList>
            <person name="Leao T."/>
            <person name="Castelao G."/>
            <person name="Korobeynikov A."/>
            <person name="Monroe E.A."/>
            <person name="Podell S."/>
            <person name="Glukhov E."/>
            <person name="Allen E."/>
            <person name="Gerwick W.H."/>
            <person name="Gerwick L."/>
        </authorList>
    </citation>
    <scope>NUCLEOTIDE SEQUENCE [LARGE SCALE GENOMIC DNA]</scope>
    <source>
        <strain evidence="6">PAL-8-15-08-1</strain>
    </source>
</reference>
<keyword evidence="3" id="KW-1133">Transmembrane helix</keyword>
<dbReference type="CDD" id="cd14014">
    <property type="entry name" value="STKc_PknB_like"/>
    <property type="match status" value="1"/>
</dbReference>
<sequence>MLESGKVLQNRYYLQQQLNDNPVRQTWLAQDSQSDTQVVVKLLALGGPVQWDDLKLFEREAQVLKQLDHPRIPKYRDYFSLDESILWFGLVQEYIPGLSLKQQQSQGFRFSQQQVNTIAADILEILQYLHQLNPPVLHRDIKPSNLIWGEDEQVYLIDFGAVQATPTTAGATFTVVGTYGYTPMEQFGGQAVPASDLYALGVTLIELLTGVAPAELPQENLRIQFRQLLGSTVEPGLVTWLEKITEPAVDRRFSDAKQATEGLYTNPVVPSNNTSPTGLPDTVVRIHKSAEQLIIDIPSHWEMIVMKPLKHALKQARGVLKGVFSYSLQRFKTLEKSRQRRLLVGVGLGVVVAILLDLFKHLILQILVILLAIPVSLLPLAIPIFLVMWITSLNSEKDFSEAVRICFDNKKFEIIKASLSRKKWDRGENSQIKEVYITAYRDAQGRYHRGIAITTQVERPSPFGQKSQTYIFGEQLPEAELNWLVEEIRAWLDVKSSDSSPSPEG</sequence>
<evidence type="ECO:0000256" key="3">
    <source>
        <dbReference type="SAM" id="Phobius"/>
    </source>
</evidence>
<dbReference type="STRING" id="1458985.BJP34_09700"/>
<dbReference type="RefSeq" id="WP_070392174.1">
    <property type="nucleotide sequence ID" value="NZ_CP017599.1"/>
</dbReference>
<dbReference type="KEGG" id="mpro:BJP34_09700"/>
<feature type="transmembrane region" description="Helical" evidence="3">
    <location>
        <begin position="342"/>
        <end position="359"/>
    </location>
</feature>
<dbReference type="SMART" id="SM00220">
    <property type="entry name" value="S_TKc"/>
    <property type="match status" value="1"/>
</dbReference>